<dbReference type="Proteomes" id="UP000831422">
    <property type="component" value="Chromosome"/>
</dbReference>
<evidence type="ECO:0000313" key="2">
    <source>
        <dbReference type="Proteomes" id="UP000831422"/>
    </source>
</evidence>
<gene>
    <name evidence="1" type="primary">yibB</name>
    <name evidence="1" type="ORF">MZO21_10230</name>
</gene>
<protein>
    <submittedName>
        <fullName evidence="1">Protein YibB</fullName>
    </submittedName>
</protein>
<organism evidence="1 2">
    <name type="scientific">Acinetobacter portensis</name>
    <dbReference type="NCBI Taxonomy" id="1839785"/>
    <lineage>
        <taxon>Bacteria</taxon>
        <taxon>Pseudomonadati</taxon>
        <taxon>Pseudomonadota</taxon>
        <taxon>Gammaproteobacteria</taxon>
        <taxon>Moraxellales</taxon>
        <taxon>Moraxellaceae</taxon>
        <taxon>Acinetobacter</taxon>
    </lineage>
</organism>
<dbReference type="RefSeq" id="WP_248101433.1">
    <property type="nucleotide sequence ID" value="NZ_CP096120.1"/>
</dbReference>
<reference evidence="1 2" key="1">
    <citation type="submission" date="2022-04" db="EMBL/GenBank/DDBJ databases">
        <title>Occurrence of NDM-1-producing Shewanella putrefaciens and Acinetobacter portensis in a dairy farm from China.</title>
        <authorList>
            <person name="Li R."/>
            <person name="Zhang L."/>
        </authorList>
    </citation>
    <scope>NUCLEOTIDE SEQUENCE [LARGE SCALE GENOMIC DNA]</scope>
    <source>
        <strain evidence="1 2">JNE5</strain>
    </source>
</reference>
<dbReference type="InterPro" id="IPR011735">
    <property type="entry name" value="WlaTC/HtrL_glycosyltransf"/>
</dbReference>
<name>A0ABY4JTR4_9GAMM</name>
<keyword evidence="2" id="KW-1185">Reference proteome</keyword>
<dbReference type="NCBIfam" id="TIGR02192">
    <property type="entry name" value="HtrL_YibB"/>
    <property type="match status" value="1"/>
</dbReference>
<dbReference type="EMBL" id="CP096120">
    <property type="protein sequence ID" value="UPO22838.1"/>
    <property type="molecule type" value="Genomic_DNA"/>
</dbReference>
<evidence type="ECO:0000313" key="1">
    <source>
        <dbReference type="EMBL" id="UPO22838.1"/>
    </source>
</evidence>
<dbReference type="Pfam" id="PF09612">
    <property type="entry name" value="HtrL_YibB"/>
    <property type="match status" value="1"/>
</dbReference>
<proteinExistence type="predicted"/>
<accession>A0ABY4JTR4</accession>
<sequence>MNDFSRIDQGITIVTAFFDIGRGDWTKDQGHPGYLHRPTDRYFEYFKNLAKLENPFIVYTSEEFVDKILKIREGKKTIVITIDIKEKFKFFLNRIEKIQKNEEFRSKVASEQLCNPEYWSPPYVLVNNLKSYFVNDSIQNNLVSTDLVAWIDFGYCRDIKTLNNLTLWNYRFDTSKMHLFTIHKKYHFTKENVLNSILGNVPFIIGGGIVGSVQLWPKFYELILTSQLELLDQNIVDDDQGVYLLSKLKKPDMIQLNYLGKNNWFAIFKIYSQTNSILDKIKSAIKFW</sequence>